<dbReference type="PANTHER" id="PTHR42815:SF2">
    <property type="entry name" value="FAD-BINDING, PUTATIVE (AFU_ORTHOLOGUE AFUA_6G07600)-RELATED"/>
    <property type="match status" value="1"/>
</dbReference>
<evidence type="ECO:0000259" key="1">
    <source>
        <dbReference type="Pfam" id="PF01243"/>
    </source>
</evidence>
<reference evidence="2 3" key="1">
    <citation type="submission" date="2019-01" db="EMBL/GenBank/DDBJ databases">
        <authorList>
            <person name="Chen W.-M."/>
        </authorList>
    </citation>
    <scope>NUCLEOTIDE SEQUENCE [LARGE SCALE GENOMIC DNA]</scope>
    <source>
        <strain evidence="2 3">ICH-3</strain>
    </source>
</reference>
<dbReference type="RefSeq" id="WP_128195147.1">
    <property type="nucleotide sequence ID" value="NZ_SACT01000001.1"/>
</dbReference>
<protein>
    <submittedName>
        <fullName evidence="2">Pyridoxamine 5'-phosphate oxidase family protein</fullName>
    </submittedName>
</protein>
<evidence type="ECO:0000313" key="3">
    <source>
        <dbReference type="Proteomes" id="UP000288178"/>
    </source>
</evidence>
<feature type="domain" description="Pyridoxamine 5'-phosphate oxidase N-terminal" evidence="1">
    <location>
        <begin position="44"/>
        <end position="160"/>
    </location>
</feature>
<dbReference type="OrthoDB" id="9796486at2"/>
<evidence type="ECO:0000313" key="2">
    <source>
        <dbReference type="EMBL" id="RVT53712.1"/>
    </source>
</evidence>
<dbReference type="Pfam" id="PF01243">
    <property type="entry name" value="PNPOx_N"/>
    <property type="match status" value="1"/>
</dbReference>
<comment type="caution">
    <text evidence="2">The sequence shown here is derived from an EMBL/GenBank/DDBJ whole genome shotgun (WGS) entry which is preliminary data.</text>
</comment>
<proteinExistence type="predicted"/>
<accession>A0A437K091</accession>
<name>A0A437K091_9BURK</name>
<dbReference type="InterPro" id="IPR024029">
    <property type="entry name" value="Pyridox_Oxase_FMN-dep"/>
</dbReference>
<gene>
    <name evidence="2" type="ORF">ENE75_02125</name>
</gene>
<keyword evidence="3" id="KW-1185">Reference proteome</keyword>
<organism evidence="2 3">
    <name type="scientific">Rubrivivax albus</name>
    <dbReference type="NCBI Taxonomy" id="2499835"/>
    <lineage>
        <taxon>Bacteria</taxon>
        <taxon>Pseudomonadati</taxon>
        <taxon>Pseudomonadota</taxon>
        <taxon>Betaproteobacteria</taxon>
        <taxon>Burkholderiales</taxon>
        <taxon>Sphaerotilaceae</taxon>
        <taxon>Rubrivivax</taxon>
    </lineage>
</organism>
<dbReference type="EMBL" id="SACT01000001">
    <property type="protein sequence ID" value="RVT53712.1"/>
    <property type="molecule type" value="Genomic_DNA"/>
</dbReference>
<dbReference type="SUPFAM" id="SSF50475">
    <property type="entry name" value="FMN-binding split barrel"/>
    <property type="match status" value="1"/>
</dbReference>
<sequence>MPTITPHRLTPHVVATEAELRALIGEPAPLTCAKISDRLNPMTRLFVERSPFVGLATSDADGRCDLSPRGDPPGFVRILDDRTLLLPERPGNRLADSLRNLLANPRIGLLFVVPGVSDTFRVNGRATITTDPALLAPCSVEGKAPRLGILVDVEEAYTQCSKAFIRSQLWDPARHVDPRTMPTGGQVHRAIQGEAFDADGYDAERAERYAQRVGFY</sequence>
<dbReference type="AlphaFoldDB" id="A0A437K091"/>
<dbReference type="Gene3D" id="2.30.110.10">
    <property type="entry name" value="Electron Transport, Fmn-binding Protein, Chain A"/>
    <property type="match status" value="1"/>
</dbReference>
<dbReference type="PANTHER" id="PTHR42815">
    <property type="entry name" value="FAD-BINDING, PUTATIVE (AFU_ORTHOLOGUE AFUA_6G07600)-RELATED"/>
    <property type="match status" value="1"/>
</dbReference>
<dbReference type="InterPro" id="IPR012349">
    <property type="entry name" value="Split_barrel_FMN-bd"/>
</dbReference>
<dbReference type="NCBIfam" id="TIGR04025">
    <property type="entry name" value="PPOX_FMN_DR2398"/>
    <property type="match status" value="1"/>
</dbReference>
<dbReference type="InterPro" id="IPR011576">
    <property type="entry name" value="Pyridox_Oxase_N"/>
</dbReference>
<dbReference type="Proteomes" id="UP000288178">
    <property type="component" value="Unassembled WGS sequence"/>
</dbReference>